<feature type="compositionally biased region" description="Low complexity" evidence="7">
    <location>
        <begin position="235"/>
        <end position="260"/>
    </location>
</feature>
<name>Q2IK74_ANADE</name>
<dbReference type="GO" id="GO:0020037">
    <property type="term" value="F:heme binding"/>
    <property type="evidence" value="ECO:0007669"/>
    <property type="project" value="InterPro"/>
</dbReference>
<accession>Q2IK74</accession>
<evidence type="ECO:0000259" key="9">
    <source>
        <dbReference type="PROSITE" id="PS51007"/>
    </source>
</evidence>
<keyword evidence="1" id="KW-0813">Transport</keyword>
<evidence type="ECO:0000256" key="5">
    <source>
        <dbReference type="ARBA" id="ARBA00023004"/>
    </source>
</evidence>
<proteinExistence type="predicted"/>
<evidence type="ECO:0000256" key="1">
    <source>
        <dbReference type="ARBA" id="ARBA00022448"/>
    </source>
</evidence>
<keyword evidence="10" id="KW-0560">Oxidoreductase</keyword>
<dbReference type="eggNOG" id="COG4654">
    <property type="taxonomic scope" value="Bacteria"/>
</dbReference>
<reference evidence="10" key="1">
    <citation type="submission" date="2006-01" db="EMBL/GenBank/DDBJ databases">
        <title>Complete sequence of Anaeromyxobacter dehalogenans 2CP-C.</title>
        <authorList>
            <consortium name="US DOE Joint Genome Institute"/>
            <person name="Copeland A."/>
            <person name="Lucas S."/>
            <person name="Lapidus A."/>
            <person name="Barry K."/>
            <person name="Detter J.C."/>
            <person name="Glavina T."/>
            <person name="Hammon N."/>
            <person name="Israni S."/>
            <person name="Pitluck S."/>
            <person name="Brettin T."/>
            <person name="Bruce D."/>
            <person name="Han C."/>
            <person name="Tapia R."/>
            <person name="Gilna P."/>
            <person name="Kiss H."/>
            <person name="Schmutz J."/>
            <person name="Larimer F."/>
            <person name="Land M."/>
            <person name="Kyrpides N."/>
            <person name="Anderson I."/>
            <person name="Sanford R.A."/>
            <person name="Ritalahti K.M."/>
            <person name="Thomas H.S."/>
            <person name="Kirby J.R."/>
            <person name="Zhulin I.B."/>
            <person name="Loeffler F.E."/>
            <person name="Richardson P."/>
        </authorList>
    </citation>
    <scope>NUCLEOTIDE SEQUENCE</scope>
    <source>
        <strain evidence="10">2CP-C</strain>
    </source>
</reference>
<evidence type="ECO:0000313" key="11">
    <source>
        <dbReference type="Proteomes" id="UP000001935"/>
    </source>
</evidence>
<feature type="signal peptide" evidence="8">
    <location>
        <begin position="1"/>
        <end position="21"/>
    </location>
</feature>
<dbReference type="PANTHER" id="PTHR35008">
    <property type="entry name" value="BLL4482 PROTEIN-RELATED"/>
    <property type="match status" value="1"/>
</dbReference>
<feature type="binding site" description="covalent" evidence="6">
    <location>
        <position position="323"/>
    </location>
    <ligand>
        <name>heme c</name>
        <dbReference type="ChEBI" id="CHEBI:61717"/>
    </ligand>
</feature>
<evidence type="ECO:0000256" key="3">
    <source>
        <dbReference type="ARBA" id="ARBA00022723"/>
    </source>
</evidence>
<dbReference type="eggNOG" id="COG3258">
    <property type="taxonomic scope" value="Bacteria"/>
</dbReference>
<dbReference type="GO" id="GO:0016491">
    <property type="term" value="F:oxidoreductase activity"/>
    <property type="evidence" value="ECO:0007669"/>
    <property type="project" value="UniProtKB-KW"/>
</dbReference>
<keyword evidence="3 6" id="KW-0479">Metal-binding</keyword>
<dbReference type="Gene3D" id="1.10.760.10">
    <property type="entry name" value="Cytochrome c-like domain"/>
    <property type="match status" value="2"/>
</dbReference>
<feature type="chain" id="PRO_5004210453" evidence="8">
    <location>
        <begin position="22"/>
        <end position="346"/>
    </location>
</feature>
<dbReference type="InterPro" id="IPR051459">
    <property type="entry name" value="Cytochrome_c-type_DH"/>
</dbReference>
<dbReference type="InterPro" id="IPR009056">
    <property type="entry name" value="Cyt_c-like_dom"/>
</dbReference>
<feature type="binding site" description="covalent" evidence="6">
    <location>
        <position position="274"/>
    </location>
    <ligand>
        <name>heme c</name>
        <dbReference type="ChEBI" id="CHEBI:61717"/>
    </ligand>
</feature>
<dbReference type="GO" id="GO:0005506">
    <property type="term" value="F:iron ion binding"/>
    <property type="evidence" value="ECO:0007669"/>
    <property type="project" value="InterPro"/>
</dbReference>
<comment type="PTM">
    <text evidence="6">Binds 1 heme c group covalently per subunit.</text>
</comment>
<feature type="binding site" description="covalent" evidence="6">
    <location>
        <position position="278"/>
    </location>
    <ligand>
        <name>heme c</name>
        <dbReference type="ChEBI" id="CHEBI:61717"/>
    </ligand>
</feature>
<feature type="domain" description="Cytochrome c" evidence="9">
    <location>
        <begin position="260"/>
        <end position="345"/>
    </location>
</feature>
<evidence type="ECO:0000256" key="2">
    <source>
        <dbReference type="ARBA" id="ARBA00022617"/>
    </source>
</evidence>
<keyword evidence="8" id="KW-0732">Signal</keyword>
<dbReference type="Pfam" id="PF13442">
    <property type="entry name" value="Cytochrome_CBB3"/>
    <property type="match status" value="1"/>
</dbReference>
<evidence type="ECO:0000256" key="7">
    <source>
        <dbReference type="SAM" id="MobiDB-lite"/>
    </source>
</evidence>
<dbReference type="OrthoDB" id="9811281at2"/>
<keyword evidence="5 6" id="KW-0408">Iron</keyword>
<evidence type="ECO:0000256" key="8">
    <source>
        <dbReference type="SAM" id="SignalP"/>
    </source>
</evidence>
<dbReference type="STRING" id="290397.Adeh_2285"/>
<dbReference type="KEGG" id="ade:Adeh_2285"/>
<dbReference type="Pfam" id="PF00034">
    <property type="entry name" value="Cytochrom_C"/>
    <property type="match status" value="1"/>
</dbReference>
<protein>
    <submittedName>
        <fullName evidence="10">Sulfur dehydrogenase subunit SoxD</fullName>
        <ecNumber evidence="10">1.-.-.-</ecNumber>
    </submittedName>
</protein>
<evidence type="ECO:0000313" key="10">
    <source>
        <dbReference type="EMBL" id="ABC82055.1"/>
    </source>
</evidence>
<dbReference type="RefSeq" id="WP_011421337.1">
    <property type="nucleotide sequence ID" value="NC_007760.1"/>
</dbReference>
<dbReference type="EMBL" id="CP000251">
    <property type="protein sequence ID" value="ABC82055.1"/>
    <property type="molecule type" value="Genomic_DNA"/>
</dbReference>
<dbReference type="HOGENOM" id="CLU_052974_0_0_7"/>
<dbReference type="EC" id="1.-.-.-" evidence="10"/>
<sequence>MYSWREPLVLAALLAAGAAHAGEGVGRPATPAEVRAWDIDVRPDFQGLPRGSGSVLRGQELWDAKCASCHGTFGESNEVFTPLVGGTTAEDQARGRVAALTGNGHPQRTTLMKVATVSTLFDYIRRAMPWDAPRTLTDDDTYAVLAYLLNLGDVVPSDFVLDQDSIRAVQQRLPNRNGMTRDHGLWDVKGKPDVRAVACMKDCGPEPRVASTLPDFARNAHGNLAEQNRTFGPVRGADTTRPAGAAPTGAPAAAPAPAAPKPAAGLALARANGCLACHDVEAKRLGPSFRDLKARYAADADAAAKLAARVRGGSQGAWGPVPMPPQRQVAEGDVDTIVKWVLEGAR</sequence>
<dbReference type="PROSITE" id="PS51007">
    <property type="entry name" value="CYTC"/>
    <property type="match status" value="2"/>
</dbReference>
<evidence type="ECO:0000256" key="6">
    <source>
        <dbReference type="PIRSR" id="PIRSR602324-1"/>
    </source>
</evidence>
<dbReference type="PANTHER" id="PTHR35008:SF8">
    <property type="entry name" value="ALCOHOL DEHYDROGENASE CYTOCHROME C SUBUNIT"/>
    <property type="match status" value="1"/>
</dbReference>
<keyword evidence="4" id="KW-0249">Electron transport</keyword>
<feature type="domain" description="Cytochrome c" evidence="9">
    <location>
        <begin position="53"/>
        <end position="152"/>
    </location>
</feature>
<dbReference type="Proteomes" id="UP000001935">
    <property type="component" value="Chromosome"/>
</dbReference>
<dbReference type="AlphaFoldDB" id="Q2IK74"/>
<evidence type="ECO:0000256" key="4">
    <source>
        <dbReference type="ARBA" id="ARBA00022982"/>
    </source>
</evidence>
<feature type="region of interest" description="Disordered" evidence="7">
    <location>
        <begin position="224"/>
        <end position="260"/>
    </location>
</feature>
<gene>
    <name evidence="10" type="ordered locus">Adeh_2285</name>
</gene>
<organism evidence="10 11">
    <name type="scientific">Anaeromyxobacter dehalogenans (strain 2CP-C)</name>
    <dbReference type="NCBI Taxonomy" id="290397"/>
    <lineage>
        <taxon>Bacteria</taxon>
        <taxon>Pseudomonadati</taxon>
        <taxon>Myxococcota</taxon>
        <taxon>Myxococcia</taxon>
        <taxon>Myxococcales</taxon>
        <taxon>Cystobacterineae</taxon>
        <taxon>Anaeromyxobacteraceae</taxon>
        <taxon>Anaeromyxobacter</taxon>
    </lineage>
</organism>
<dbReference type="GO" id="GO:0009055">
    <property type="term" value="F:electron transfer activity"/>
    <property type="evidence" value="ECO:0007669"/>
    <property type="project" value="InterPro"/>
</dbReference>
<dbReference type="PRINTS" id="PR00606">
    <property type="entry name" value="CYTCHROMECID"/>
</dbReference>
<dbReference type="SUPFAM" id="SSF46626">
    <property type="entry name" value="Cytochrome c"/>
    <property type="match status" value="2"/>
</dbReference>
<keyword evidence="2 6" id="KW-0349">Heme</keyword>
<dbReference type="InterPro" id="IPR002324">
    <property type="entry name" value="Cyt_c_ID"/>
</dbReference>
<dbReference type="InterPro" id="IPR036909">
    <property type="entry name" value="Cyt_c-like_dom_sf"/>
</dbReference>